<dbReference type="SUPFAM" id="SSF56801">
    <property type="entry name" value="Acetyl-CoA synthetase-like"/>
    <property type="match status" value="1"/>
</dbReference>
<sequence>MKLVSMLAQARATDTFAVLDGPHRRTRRDLLAATARCADRMRAAGLRPGRRVLALLDQDARGLVFLAAASAVGVKVLMPYDLARAAEPEWARLVTLSRPDCIVTTRDVGDAVRAAAHADRIPVLYVGADPFGADPAGEPVPAEIAAPVTEFLVLFSSGTTGRAKAICVSEELVCRRILSVTRALRFGPSTRAFMSGLINNTTGVIFGFGALAHGSALIYPPDRRPETWPAVVAETGATHIMLRPAALRRFVDAALAQGADLGSLEVVAYGAAPLPRRLLEQARALTGCAWIQGYGLSETFGPFCWLDETGHAEGRYRAGVYCVGRPDDTVELRLEPTPEHPAPRGEILLRAGRIMQGYYDPGTDRVTPLGGWFRTGDIGEWSSSGDLLLKGRIQATILGDNGHRVHPEEVEAALAGVADVDEVAVVGLRGADGVSEKVVAAVRGPLLAHSAAAIRDRVRAGLTGVLSEELWPELLYPCAHPLPVNAGDKVDRRRLAESLDPTLLIPLTGADRS</sequence>
<keyword evidence="3" id="KW-1185">Reference proteome</keyword>
<gene>
    <name evidence="2" type="ORF">AWN90_18830</name>
</gene>
<dbReference type="EMBL" id="LWGR01000003">
    <property type="protein sequence ID" value="KZM75438.1"/>
    <property type="molecule type" value="Genomic_DNA"/>
</dbReference>
<dbReference type="InterPro" id="IPR045851">
    <property type="entry name" value="AMP-bd_C_sf"/>
</dbReference>
<protein>
    <recommendedName>
        <fullName evidence="1">AMP-dependent synthetase/ligase domain-containing protein</fullName>
    </recommendedName>
</protein>
<dbReference type="Proteomes" id="UP000076512">
    <property type="component" value="Unassembled WGS sequence"/>
</dbReference>
<name>A0A164PDV6_9NOCA</name>
<evidence type="ECO:0000313" key="3">
    <source>
        <dbReference type="Proteomes" id="UP000076512"/>
    </source>
</evidence>
<evidence type="ECO:0000313" key="2">
    <source>
        <dbReference type="EMBL" id="KZM75438.1"/>
    </source>
</evidence>
<dbReference type="STRING" id="455432.AWN90_18830"/>
<dbReference type="GO" id="GO:0006631">
    <property type="term" value="P:fatty acid metabolic process"/>
    <property type="evidence" value="ECO:0007669"/>
    <property type="project" value="TreeGrafter"/>
</dbReference>
<dbReference type="Pfam" id="PF00501">
    <property type="entry name" value="AMP-binding"/>
    <property type="match status" value="1"/>
</dbReference>
<reference evidence="2 3" key="1">
    <citation type="submission" date="2016-04" db="EMBL/GenBank/DDBJ databases">
        <authorList>
            <person name="Evans L.H."/>
            <person name="Alamgir A."/>
            <person name="Owens N."/>
            <person name="Weber N.D."/>
            <person name="Virtaneva K."/>
            <person name="Barbian K."/>
            <person name="Babar A."/>
            <person name="Rosenke K."/>
        </authorList>
    </citation>
    <scope>NUCLEOTIDE SEQUENCE [LARGE SCALE GENOMIC DNA]</scope>
    <source>
        <strain evidence="2 3">IFM 0406</strain>
    </source>
</reference>
<dbReference type="OrthoDB" id="4595052at2"/>
<organism evidence="2 3">
    <name type="scientific">Nocardia terpenica</name>
    <dbReference type="NCBI Taxonomy" id="455432"/>
    <lineage>
        <taxon>Bacteria</taxon>
        <taxon>Bacillati</taxon>
        <taxon>Actinomycetota</taxon>
        <taxon>Actinomycetes</taxon>
        <taxon>Mycobacteriales</taxon>
        <taxon>Nocardiaceae</taxon>
        <taxon>Nocardia</taxon>
    </lineage>
</organism>
<dbReference type="Gene3D" id="3.30.300.30">
    <property type="match status" value="1"/>
</dbReference>
<proteinExistence type="predicted"/>
<feature type="domain" description="AMP-dependent synthetase/ligase" evidence="1">
    <location>
        <begin position="10"/>
        <end position="359"/>
    </location>
</feature>
<dbReference type="AlphaFoldDB" id="A0A164PDV6"/>
<accession>A0A164PDV6</accession>
<comment type="caution">
    <text evidence="2">The sequence shown here is derived from an EMBL/GenBank/DDBJ whole genome shotgun (WGS) entry which is preliminary data.</text>
</comment>
<dbReference type="RefSeq" id="WP_067582813.1">
    <property type="nucleotide sequence ID" value="NZ_JABMCZ010000001.1"/>
</dbReference>
<dbReference type="InterPro" id="IPR000873">
    <property type="entry name" value="AMP-dep_synth/lig_dom"/>
</dbReference>
<evidence type="ECO:0000259" key="1">
    <source>
        <dbReference type="Pfam" id="PF00501"/>
    </source>
</evidence>
<dbReference type="PROSITE" id="PS00455">
    <property type="entry name" value="AMP_BINDING"/>
    <property type="match status" value="1"/>
</dbReference>
<dbReference type="InterPro" id="IPR042099">
    <property type="entry name" value="ANL_N_sf"/>
</dbReference>
<dbReference type="InterPro" id="IPR020845">
    <property type="entry name" value="AMP-binding_CS"/>
</dbReference>
<dbReference type="CDD" id="cd04433">
    <property type="entry name" value="AFD_class_I"/>
    <property type="match status" value="1"/>
</dbReference>
<dbReference type="GO" id="GO:0031956">
    <property type="term" value="F:medium-chain fatty acid-CoA ligase activity"/>
    <property type="evidence" value="ECO:0007669"/>
    <property type="project" value="TreeGrafter"/>
</dbReference>
<dbReference type="PANTHER" id="PTHR43201">
    <property type="entry name" value="ACYL-COA SYNTHETASE"/>
    <property type="match status" value="1"/>
</dbReference>
<dbReference type="PANTHER" id="PTHR43201:SF32">
    <property type="entry name" value="2-SUCCINYLBENZOATE--COA LIGASE, CHLOROPLASTIC_PEROXISOMAL"/>
    <property type="match status" value="1"/>
</dbReference>
<dbReference type="Gene3D" id="3.40.50.12780">
    <property type="entry name" value="N-terminal domain of ligase-like"/>
    <property type="match status" value="1"/>
</dbReference>